<organism evidence="3">
    <name type="scientific">Arcella intermedia</name>
    <dbReference type="NCBI Taxonomy" id="1963864"/>
    <lineage>
        <taxon>Eukaryota</taxon>
        <taxon>Amoebozoa</taxon>
        <taxon>Tubulinea</taxon>
        <taxon>Elardia</taxon>
        <taxon>Arcellinida</taxon>
        <taxon>Sphaerothecina</taxon>
        <taxon>Arcellidae</taxon>
        <taxon>Arcella</taxon>
    </lineage>
</organism>
<accession>A0A6B2L0J8</accession>
<dbReference type="AlphaFoldDB" id="A0A6B2L0J8"/>
<dbReference type="InterPro" id="IPR053287">
    <property type="entry name" value="PP2C-like_domain"/>
</dbReference>
<evidence type="ECO:0008006" key="4">
    <source>
        <dbReference type="Google" id="ProtNLM"/>
    </source>
</evidence>
<dbReference type="PANTHER" id="PTHR21586:SF0">
    <property type="entry name" value="PP2C-LIKE DOMAIN-CONTAINING PROTEIN CG9801"/>
    <property type="match status" value="1"/>
</dbReference>
<feature type="domain" description="PPM-type phosphatase" evidence="2">
    <location>
        <begin position="1"/>
        <end position="316"/>
    </location>
</feature>
<sequence>MNDRLGDPICDQFCLERFQNRTIFALADGCNWGPKVRATAKLAAQTFVEYCKKTIFEVETTQATMKAFLQSFGHIHNRIIEGKESTWWECATTTLLGGCLLEVNDPDHKWAFLCLSVGDCKAYHITTRSNKISVADITQGSRTGKGSLDARDCGGRLGPYKKGGHPDLRNLAAFFEYVEEDDFILLMTDGVYDNLDPQSLGIPIEETGLKTNLKGSDWSLFADVDDEQLLHDIEEYKTKYMVDTVRDLVEESLKEKGITFHELQAEQIAEKLINQALKITKNSRVYMEQHPGEPQPVDYKAFPGKVDHTTCIVMKVSSTNFRQWEVDLSDLVVRLRHPTYGITKEAEGIQKGTFQGKDLETWINQDPEYSETGEDFPQALMNFNYISTVTNQDSYIYETFNPDLLYQFKVHVPIMTNRDWKAILQGTARKSFSRGEVIISEGENQSNIYHITFGTCKVRKQITTSQPSLKPKKDWMPRRLNSGQVKTESRENSTQFKILGTIGAPQTLGEISLLLNTKATASVIADSDQVEVLVLEKNFMNIMFVRYPDMAGRFYHYLASILARRLGFHESD</sequence>
<evidence type="ECO:0000259" key="1">
    <source>
        <dbReference type="PROSITE" id="PS50042"/>
    </source>
</evidence>
<dbReference type="Pfam" id="PF00027">
    <property type="entry name" value="cNMP_binding"/>
    <property type="match status" value="1"/>
</dbReference>
<dbReference type="Gene3D" id="3.60.40.10">
    <property type="entry name" value="PPM-type phosphatase domain"/>
    <property type="match status" value="1"/>
</dbReference>
<dbReference type="InterPro" id="IPR014710">
    <property type="entry name" value="RmlC-like_jellyroll"/>
</dbReference>
<dbReference type="InterPro" id="IPR001932">
    <property type="entry name" value="PPM-type_phosphatase-like_dom"/>
</dbReference>
<protein>
    <recommendedName>
        <fullName evidence="4">Cyclic nucleotide-binding domain-containing protein</fullName>
    </recommendedName>
</protein>
<dbReference type="PROSITE" id="PS50042">
    <property type="entry name" value="CNMP_BINDING_3"/>
    <property type="match status" value="1"/>
</dbReference>
<dbReference type="InterPro" id="IPR018490">
    <property type="entry name" value="cNMP-bd_dom_sf"/>
</dbReference>
<dbReference type="SUPFAM" id="SSF51206">
    <property type="entry name" value="cAMP-binding domain-like"/>
    <property type="match status" value="1"/>
</dbReference>
<dbReference type="PROSITE" id="PS51746">
    <property type="entry name" value="PPM_2"/>
    <property type="match status" value="1"/>
</dbReference>
<reference evidence="3" key="1">
    <citation type="journal article" date="2020" name="J. Eukaryot. Microbiol.">
        <title>De novo Sequencing, Assembly and Annotation of the Transcriptome for the Free-Living Testate Amoeba Arcella intermedia.</title>
        <authorList>
            <person name="Ribeiro G.M."/>
            <person name="Porfirio-Sousa A.L."/>
            <person name="Maurer-Alcala X.X."/>
            <person name="Katz L.A."/>
            <person name="Lahr D.J.G."/>
        </authorList>
    </citation>
    <scope>NUCLEOTIDE SEQUENCE</scope>
</reference>
<dbReference type="InterPro" id="IPR036457">
    <property type="entry name" value="PPM-type-like_dom_sf"/>
</dbReference>
<name>A0A6B2L0J8_9EUKA</name>
<dbReference type="InterPro" id="IPR000595">
    <property type="entry name" value="cNMP-bd_dom"/>
</dbReference>
<dbReference type="PANTHER" id="PTHR21586">
    <property type="entry name" value="TIPA"/>
    <property type="match status" value="1"/>
</dbReference>
<dbReference type="SUPFAM" id="SSF81606">
    <property type="entry name" value="PP2C-like"/>
    <property type="match status" value="1"/>
</dbReference>
<dbReference type="GO" id="GO:0007154">
    <property type="term" value="P:cell communication"/>
    <property type="evidence" value="ECO:0007669"/>
    <property type="project" value="UniProtKB-ARBA"/>
</dbReference>
<dbReference type="CDD" id="cd00038">
    <property type="entry name" value="CAP_ED"/>
    <property type="match status" value="1"/>
</dbReference>
<evidence type="ECO:0000313" key="3">
    <source>
        <dbReference type="EMBL" id="NDV30395.1"/>
    </source>
</evidence>
<dbReference type="GO" id="GO:0023052">
    <property type="term" value="P:signaling"/>
    <property type="evidence" value="ECO:0007669"/>
    <property type="project" value="UniProtKB-ARBA"/>
</dbReference>
<evidence type="ECO:0000259" key="2">
    <source>
        <dbReference type="PROSITE" id="PS51746"/>
    </source>
</evidence>
<feature type="domain" description="Cyclic nucleotide-binding" evidence="1">
    <location>
        <begin position="430"/>
        <end position="561"/>
    </location>
</feature>
<dbReference type="Gene3D" id="2.60.120.10">
    <property type="entry name" value="Jelly Rolls"/>
    <property type="match status" value="1"/>
</dbReference>
<dbReference type="EMBL" id="GIBP01001426">
    <property type="protein sequence ID" value="NDV30395.1"/>
    <property type="molecule type" value="Transcribed_RNA"/>
</dbReference>
<proteinExistence type="predicted"/>
<dbReference type="SMART" id="SM00332">
    <property type="entry name" value="PP2Cc"/>
    <property type="match status" value="1"/>
</dbReference>